<sequence length="95" mass="11279">MMNIDKMKDITEFYQELLMVIHDAIGSSLSRQEEEKKAMINRWLAKASRARHCRAHRKNEIIIMFDEVETHSLKTLERRVRTLHENCVVILEEIG</sequence>
<proteinExistence type="predicted"/>
<evidence type="ECO:0000313" key="1">
    <source>
        <dbReference type="EMBL" id="BCQ35033.1"/>
    </source>
</evidence>
<protein>
    <submittedName>
        <fullName evidence="1">Uncharacterized protein</fullName>
    </submittedName>
</protein>
<dbReference type="RefSeq" id="WP_212812680.1">
    <property type="nucleotide sequence ID" value="NZ_AP024329.1"/>
</dbReference>
<reference evidence="1 2" key="1">
    <citation type="submission" date="2021-01" db="EMBL/GenBank/DDBJ databases">
        <title>Complete genome sequence of Erwinia rhapontici MAFF 311153.</title>
        <authorList>
            <person name="Morohoshi T."/>
            <person name="Someya N."/>
        </authorList>
    </citation>
    <scope>NUCLEOTIDE SEQUENCE [LARGE SCALE GENOMIC DNA]</scope>
    <source>
        <strain evidence="1 2">MAFF 311153</strain>
    </source>
</reference>
<name>A0ABM7N0N3_ERWRD</name>
<evidence type="ECO:0000313" key="2">
    <source>
        <dbReference type="Proteomes" id="UP000677515"/>
    </source>
</evidence>
<keyword evidence="2" id="KW-1185">Reference proteome</keyword>
<dbReference type="Proteomes" id="UP000677515">
    <property type="component" value="Chromosome"/>
</dbReference>
<accession>A0ABM7N0N3</accession>
<organism evidence="1 2">
    <name type="scientific">Erwinia rhapontici</name>
    <name type="common">Pectobacterium rhapontici</name>
    <dbReference type="NCBI Taxonomy" id="55212"/>
    <lineage>
        <taxon>Bacteria</taxon>
        <taxon>Pseudomonadati</taxon>
        <taxon>Pseudomonadota</taxon>
        <taxon>Gammaproteobacteria</taxon>
        <taxon>Enterobacterales</taxon>
        <taxon>Erwiniaceae</taxon>
        <taxon>Erwinia</taxon>
    </lineage>
</organism>
<dbReference type="EMBL" id="AP024329">
    <property type="protein sequence ID" value="BCQ35033.1"/>
    <property type="molecule type" value="Genomic_DNA"/>
</dbReference>
<gene>
    <name evidence="1" type="ORF">ERHA53_23760</name>
</gene>